<name>X1RRW2_9ZZZZ</name>
<dbReference type="EMBL" id="BARW01006992">
    <property type="protein sequence ID" value="GAI83398.1"/>
    <property type="molecule type" value="Genomic_DNA"/>
</dbReference>
<accession>X1RRW2</accession>
<dbReference type="AlphaFoldDB" id="X1RRW2"/>
<sequence>MSFFIILLNAISPELRKLVVQFILSLKDKAAETDNPLDDIIV</sequence>
<proteinExistence type="predicted"/>
<protein>
    <submittedName>
        <fullName evidence="1">Uncharacterized protein</fullName>
    </submittedName>
</protein>
<comment type="caution">
    <text evidence="1">The sequence shown here is derived from an EMBL/GenBank/DDBJ whole genome shotgun (WGS) entry which is preliminary data.</text>
</comment>
<organism evidence="1">
    <name type="scientific">marine sediment metagenome</name>
    <dbReference type="NCBI Taxonomy" id="412755"/>
    <lineage>
        <taxon>unclassified sequences</taxon>
        <taxon>metagenomes</taxon>
        <taxon>ecological metagenomes</taxon>
    </lineage>
</organism>
<feature type="non-terminal residue" evidence="1">
    <location>
        <position position="42"/>
    </location>
</feature>
<reference evidence="1" key="1">
    <citation type="journal article" date="2014" name="Front. Microbiol.">
        <title>High frequency of phylogenetically diverse reductive dehalogenase-homologous genes in deep subseafloor sedimentary metagenomes.</title>
        <authorList>
            <person name="Kawai M."/>
            <person name="Futagami T."/>
            <person name="Toyoda A."/>
            <person name="Takaki Y."/>
            <person name="Nishi S."/>
            <person name="Hori S."/>
            <person name="Arai W."/>
            <person name="Tsubouchi T."/>
            <person name="Morono Y."/>
            <person name="Uchiyama I."/>
            <person name="Ito T."/>
            <person name="Fujiyama A."/>
            <person name="Inagaki F."/>
            <person name="Takami H."/>
        </authorList>
    </citation>
    <scope>NUCLEOTIDE SEQUENCE</scope>
    <source>
        <strain evidence="1">Expedition CK06-06</strain>
    </source>
</reference>
<gene>
    <name evidence="1" type="ORF">S12H4_14640</name>
</gene>
<evidence type="ECO:0000313" key="1">
    <source>
        <dbReference type="EMBL" id="GAI83398.1"/>
    </source>
</evidence>